<dbReference type="PANTHER" id="PTHR10857:SF120">
    <property type="entry name" value="PROTEIN BONZAI 3"/>
    <property type="match status" value="1"/>
</dbReference>
<evidence type="ECO:0000313" key="2">
    <source>
        <dbReference type="EMBL" id="JAD89868.1"/>
    </source>
</evidence>
<feature type="domain" description="C2" evidence="1">
    <location>
        <begin position="8"/>
        <end position="62"/>
    </location>
</feature>
<reference evidence="2" key="2">
    <citation type="journal article" date="2015" name="Data Brief">
        <title>Shoot transcriptome of the giant reed, Arundo donax.</title>
        <authorList>
            <person name="Barrero R.A."/>
            <person name="Guerrero F.D."/>
            <person name="Moolhuijzen P."/>
            <person name="Goolsby J.A."/>
            <person name="Tidwell J."/>
            <person name="Bellgard S.E."/>
            <person name="Bellgard M.I."/>
        </authorList>
    </citation>
    <scope>NUCLEOTIDE SEQUENCE</scope>
    <source>
        <tissue evidence="2">Shoot tissue taken approximately 20 cm above the soil surface</tissue>
    </source>
</reference>
<dbReference type="InterPro" id="IPR035892">
    <property type="entry name" value="C2_domain_sf"/>
</dbReference>
<dbReference type="GO" id="GO:0005886">
    <property type="term" value="C:plasma membrane"/>
    <property type="evidence" value="ECO:0007669"/>
    <property type="project" value="TreeGrafter"/>
</dbReference>
<dbReference type="InterPro" id="IPR000008">
    <property type="entry name" value="C2_dom"/>
</dbReference>
<dbReference type="SUPFAM" id="SSF49562">
    <property type="entry name" value="C2 domain (Calcium/lipid-binding domain, CaLB)"/>
    <property type="match status" value="1"/>
</dbReference>
<dbReference type="AlphaFoldDB" id="A0A0A9DT48"/>
<dbReference type="Pfam" id="PF00168">
    <property type="entry name" value="C2"/>
    <property type="match status" value="1"/>
</dbReference>
<evidence type="ECO:0000259" key="1">
    <source>
        <dbReference type="Pfam" id="PF00168"/>
    </source>
</evidence>
<organism evidence="2">
    <name type="scientific">Arundo donax</name>
    <name type="common">Giant reed</name>
    <name type="synonym">Donax arundinaceus</name>
    <dbReference type="NCBI Taxonomy" id="35708"/>
    <lineage>
        <taxon>Eukaryota</taxon>
        <taxon>Viridiplantae</taxon>
        <taxon>Streptophyta</taxon>
        <taxon>Embryophyta</taxon>
        <taxon>Tracheophyta</taxon>
        <taxon>Spermatophyta</taxon>
        <taxon>Magnoliopsida</taxon>
        <taxon>Liliopsida</taxon>
        <taxon>Poales</taxon>
        <taxon>Poaceae</taxon>
        <taxon>PACMAD clade</taxon>
        <taxon>Arundinoideae</taxon>
        <taxon>Arundineae</taxon>
        <taxon>Arundo</taxon>
    </lineage>
</organism>
<proteinExistence type="predicted"/>
<protein>
    <recommendedName>
        <fullName evidence="1">C2 domain-containing protein</fullName>
    </recommendedName>
</protein>
<name>A0A0A9DT48_ARUDO</name>
<dbReference type="InterPro" id="IPR045052">
    <property type="entry name" value="Copine"/>
</dbReference>
<reference evidence="2" key="1">
    <citation type="submission" date="2014-09" db="EMBL/GenBank/DDBJ databases">
        <authorList>
            <person name="Magalhaes I.L.F."/>
            <person name="Oliveira U."/>
            <person name="Santos F.R."/>
            <person name="Vidigal T.H.D.A."/>
            <person name="Brescovit A.D."/>
            <person name="Santos A.J."/>
        </authorList>
    </citation>
    <scope>NUCLEOTIDE SEQUENCE</scope>
    <source>
        <tissue evidence="2">Shoot tissue taken approximately 20 cm above the soil surface</tissue>
    </source>
</reference>
<dbReference type="PANTHER" id="PTHR10857">
    <property type="entry name" value="COPINE"/>
    <property type="match status" value="1"/>
</dbReference>
<dbReference type="GO" id="GO:0071277">
    <property type="term" value="P:cellular response to calcium ion"/>
    <property type="evidence" value="ECO:0007669"/>
    <property type="project" value="TreeGrafter"/>
</dbReference>
<accession>A0A0A9DT48</accession>
<dbReference type="EMBL" id="GBRH01208027">
    <property type="protein sequence ID" value="JAD89868.1"/>
    <property type="molecule type" value="Transcribed_RNA"/>
</dbReference>
<dbReference type="GO" id="GO:0005544">
    <property type="term" value="F:calcium-dependent phospholipid binding"/>
    <property type="evidence" value="ECO:0007669"/>
    <property type="project" value="InterPro"/>
</dbReference>
<sequence>MSIELSFSASKLQNMDVFSKSDPMLVMYTKKGGKLEEISRTEVILNSLEPSWITKATMSYQFEIVQPLM</sequence>
<dbReference type="Gene3D" id="2.60.40.150">
    <property type="entry name" value="C2 domain"/>
    <property type="match status" value="1"/>
</dbReference>